<reference evidence="2 3" key="1">
    <citation type="journal article" date="2014" name="Genome Announc.">
        <title>Draft genome sequences of eight enterohepatic helicobacter species isolated from both laboratory and wild rodents.</title>
        <authorList>
            <person name="Sheh A."/>
            <person name="Shen Z."/>
            <person name="Fox J.G."/>
        </authorList>
    </citation>
    <scope>NUCLEOTIDE SEQUENCE [LARGE SCALE GENOMIC DNA]</scope>
    <source>
        <strain evidence="2 3">MIT 97-6194</strain>
    </source>
</reference>
<dbReference type="CDD" id="cd00565">
    <property type="entry name" value="Ubl_ThiS"/>
    <property type="match status" value="1"/>
</dbReference>
<dbReference type="EMBL" id="JRMP02000010">
    <property type="protein sequence ID" value="TLD94083.1"/>
    <property type="molecule type" value="Genomic_DNA"/>
</dbReference>
<name>A0A347VS38_9HELI</name>
<dbReference type="Proteomes" id="UP000029714">
    <property type="component" value="Unassembled WGS sequence"/>
</dbReference>
<gene>
    <name evidence="2" type="primary">thiS</name>
    <name evidence="1" type="ORF">DCO61_02975</name>
    <name evidence="2" type="ORF">LS64_007140</name>
</gene>
<sequence>MKVVINGVLQELDSGISLIDALKKLGIDSKVVAIALNSNIVKKPEWSSVILKENDTLELLQFVSGG</sequence>
<dbReference type="EMBL" id="QBIU01000001">
    <property type="protein sequence ID" value="MWV69013.1"/>
    <property type="molecule type" value="Genomic_DNA"/>
</dbReference>
<proteinExistence type="predicted"/>
<dbReference type="InterPro" id="IPR003749">
    <property type="entry name" value="ThiS/MoaD-like"/>
</dbReference>
<dbReference type="STRING" id="1548018.LS64_06955"/>
<dbReference type="Proteomes" id="UP000477070">
    <property type="component" value="Unassembled WGS sequence"/>
</dbReference>
<comment type="caution">
    <text evidence="2">The sequence shown here is derived from an EMBL/GenBank/DDBJ whole genome shotgun (WGS) entry which is preliminary data.</text>
</comment>
<dbReference type="OrthoDB" id="197113at2"/>
<reference evidence="2 3" key="2">
    <citation type="journal article" date="2016" name="Infect. Immun.">
        <title>Helicobacter saguini, a Novel Helicobacter Isolated from Cotton-Top Tamarins with Ulcerative Colitis, Has Proinflammatory Properties and Induces Typhlocolitis and Dysplasia in Gnotobiotic IL-10-/- Mice.</title>
        <authorList>
            <person name="Shen Z."/>
            <person name="Mannion A."/>
            <person name="Whary M.T."/>
            <person name="Muthupalani S."/>
            <person name="Sheh A."/>
            <person name="Feng Y."/>
            <person name="Gong G."/>
            <person name="Vandamme P."/>
            <person name="Holcombe H.R."/>
            <person name="Paster B.J."/>
            <person name="Fox J.G."/>
        </authorList>
    </citation>
    <scope>NUCLEOTIDE SEQUENCE [LARGE SCALE GENOMIC DNA]</scope>
    <source>
        <strain evidence="2 3">MIT 97-6194</strain>
    </source>
</reference>
<dbReference type="AlphaFoldDB" id="A0A347VS38"/>
<dbReference type="RefSeq" id="WP_034571778.1">
    <property type="nucleotide sequence ID" value="NZ_JRMP02000010.1"/>
</dbReference>
<evidence type="ECO:0000313" key="2">
    <source>
        <dbReference type="EMBL" id="TLD94083.1"/>
    </source>
</evidence>
<dbReference type="SUPFAM" id="SSF54285">
    <property type="entry name" value="MoaD/ThiS"/>
    <property type="match status" value="1"/>
</dbReference>
<reference evidence="1 4" key="4">
    <citation type="submission" date="2019-12" db="EMBL/GenBank/DDBJ databases">
        <title>Multi-Generational Helicobacter saguini Isolates.</title>
        <authorList>
            <person name="Mannion A."/>
            <person name="Shen Z."/>
            <person name="Fox J.G."/>
        </authorList>
    </citation>
    <scope>NUCLEOTIDE SEQUENCE [LARGE SCALE GENOMIC DNA]</scope>
    <source>
        <strain evidence="1">16-048</strain>
        <strain evidence="4">16-048 (F4)</strain>
    </source>
</reference>
<dbReference type="InterPro" id="IPR012675">
    <property type="entry name" value="Beta-grasp_dom_sf"/>
</dbReference>
<dbReference type="InterPro" id="IPR016155">
    <property type="entry name" value="Mopterin_synth/thiamin_S_b"/>
</dbReference>
<accession>A0A347VS38</accession>
<dbReference type="PANTHER" id="PTHR34472:SF1">
    <property type="entry name" value="SULFUR CARRIER PROTEIN THIS"/>
    <property type="match status" value="1"/>
</dbReference>
<evidence type="ECO:0000313" key="3">
    <source>
        <dbReference type="Proteomes" id="UP000029714"/>
    </source>
</evidence>
<dbReference type="Pfam" id="PF02597">
    <property type="entry name" value="ThiS"/>
    <property type="match status" value="1"/>
</dbReference>
<dbReference type="Gene3D" id="3.10.20.30">
    <property type="match status" value="1"/>
</dbReference>
<reference evidence="2" key="3">
    <citation type="submission" date="2018-04" db="EMBL/GenBank/DDBJ databases">
        <authorList>
            <person name="Sheh A."/>
            <person name="Shen Z."/>
            <person name="Mannion A.J."/>
            <person name="Fox J.G."/>
        </authorList>
    </citation>
    <scope>NUCLEOTIDE SEQUENCE</scope>
    <source>
        <strain evidence="2">MIT 97-6194</strain>
    </source>
</reference>
<evidence type="ECO:0000313" key="4">
    <source>
        <dbReference type="Proteomes" id="UP000477070"/>
    </source>
</evidence>
<dbReference type="NCBIfam" id="TIGR01683">
    <property type="entry name" value="thiS"/>
    <property type="match status" value="1"/>
</dbReference>
<keyword evidence="3" id="KW-1185">Reference proteome</keyword>
<dbReference type="InterPro" id="IPR010035">
    <property type="entry name" value="Thi_S"/>
</dbReference>
<dbReference type="PANTHER" id="PTHR34472">
    <property type="entry name" value="SULFUR CARRIER PROTEIN THIS"/>
    <property type="match status" value="1"/>
</dbReference>
<evidence type="ECO:0000313" key="1">
    <source>
        <dbReference type="EMBL" id="MWV69013.1"/>
    </source>
</evidence>
<protein>
    <submittedName>
        <fullName evidence="2">Sulfur carrier protein ThiS</fullName>
    </submittedName>
</protein>
<organism evidence="2 3">
    <name type="scientific">Helicobacter saguini</name>
    <dbReference type="NCBI Taxonomy" id="1548018"/>
    <lineage>
        <taxon>Bacteria</taxon>
        <taxon>Pseudomonadati</taxon>
        <taxon>Campylobacterota</taxon>
        <taxon>Epsilonproteobacteria</taxon>
        <taxon>Campylobacterales</taxon>
        <taxon>Helicobacteraceae</taxon>
        <taxon>Helicobacter</taxon>
    </lineage>
</organism>